<evidence type="ECO:0000256" key="3">
    <source>
        <dbReference type="SAM" id="Phobius"/>
    </source>
</evidence>
<feature type="transmembrane region" description="Helical" evidence="3">
    <location>
        <begin position="999"/>
        <end position="1017"/>
    </location>
</feature>
<evidence type="ECO:0000313" key="5">
    <source>
        <dbReference type="EMBL" id="EQC33853.1"/>
    </source>
</evidence>
<dbReference type="VEuPathDB" id="FungiDB:SDRG_08534"/>
<accession>T0RNC0</accession>
<dbReference type="Pfam" id="PF00651">
    <property type="entry name" value="BTB"/>
    <property type="match status" value="2"/>
</dbReference>
<feature type="repeat" description="RCC1" evidence="2">
    <location>
        <begin position="434"/>
        <end position="501"/>
    </location>
</feature>
<dbReference type="PANTHER" id="PTHR22872">
    <property type="entry name" value="BTK-BINDING PROTEIN-RELATED"/>
    <property type="match status" value="1"/>
</dbReference>
<gene>
    <name evidence="5" type="ORF">SDRG_08534</name>
</gene>
<dbReference type="InterPro" id="IPR051625">
    <property type="entry name" value="Signaling_Regulatory_Domain"/>
</dbReference>
<feature type="repeat" description="RCC1" evidence="2">
    <location>
        <begin position="502"/>
        <end position="563"/>
    </location>
</feature>
<dbReference type="Gene3D" id="2.130.10.30">
    <property type="entry name" value="Regulator of chromosome condensation 1/beta-lactamase-inhibitor protein II"/>
    <property type="match status" value="2"/>
</dbReference>
<dbReference type="SUPFAM" id="SSF50985">
    <property type="entry name" value="RCC1/BLIP-II"/>
    <property type="match status" value="1"/>
</dbReference>
<keyword evidence="3" id="KW-1133">Transmembrane helix</keyword>
<dbReference type="EMBL" id="JH767157">
    <property type="protein sequence ID" value="EQC33853.1"/>
    <property type="molecule type" value="Genomic_DNA"/>
</dbReference>
<evidence type="ECO:0000256" key="1">
    <source>
        <dbReference type="ARBA" id="ARBA00022737"/>
    </source>
</evidence>
<dbReference type="CDD" id="cd14733">
    <property type="entry name" value="BACK"/>
    <property type="match status" value="1"/>
</dbReference>
<dbReference type="InterPro" id="IPR009091">
    <property type="entry name" value="RCC1/BLIP-II"/>
</dbReference>
<feature type="repeat" description="RCC1" evidence="2">
    <location>
        <begin position="383"/>
        <end position="433"/>
    </location>
</feature>
<dbReference type="SUPFAM" id="SSF54695">
    <property type="entry name" value="POZ domain"/>
    <property type="match status" value="2"/>
</dbReference>
<evidence type="ECO:0000256" key="2">
    <source>
        <dbReference type="PROSITE-ProRule" id="PRU00235"/>
    </source>
</evidence>
<dbReference type="InterPro" id="IPR058923">
    <property type="entry name" value="RCC1-like_dom"/>
</dbReference>
<feature type="domain" description="BTB" evidence="4">
    <location>
        <begin position="811"/>
        <end position="877"/>
    </location>
</feature>
<dbReference type="Pfam" id="PF25390">
    <property type="entry name" value="WD40_RLD"/>
    <property type="match status" value="1"/>
</dbReference>
<name>T0RNC0_SAPDV</name>
<dbReference type="PRINTS" id="PR00633">
    <property type="entry name" value="RCCNDNSATION"/>
</dbReference>
<dbReference type="PROSITE" id="PS50097">
    <property type="entry name" value="BTB"/>
    <property type="match status" value="2"/>
</dbReference>
<dbReference type="SMART" id="SM00225">
    <property type="entry name" value="BTB"/>
    <property type="match status" value="2"/>
</dbReference>
<evidence type="ECO:0000313" key="6">
    <source>
        <dbReference type="Proteomes" id="UP000030762"/>
    </source>
</evidence>
<dbReference type="eggNOG" id="KOG1987">
    <property type="taxonomic scope" value="Eukaryota"/>
</dbReference>
<feature type="domain" description="BTB" evidence="4">
    <location>
        <begin position="684"/>
        <end position="755"/>
    </location>
</feature>
<evidence type="ECO:0000259" key="4">
    <source>
        <dbReference type="PROSITE" id="PS50097"/>
    </source>
</evidence>
<reference evidence="5 6" key="1">
    <citation type="submission" date="2012-04" db="EMBL/GenBank/DDBJ databases">
        <title>The Genome Sequence of Saprolegnia declina VS20.</title>
        <authorList>
            <consortium name="The Broad Institute Genome Sequencing Platform"/>
            <person name="Russ C."/>
            <person name="Nusbaum C."/>
            <person name="Tyler B."/>
            <person name="van West P."/>
            <person name="Dieguez-Uribeondo J."/>
            <person name="de Bruijn I."/>
            <person name="Tripathy S."/>
            <person name="Jiang R."/>
            <person name="Young S.K."/>
            <person name="Zeng Q."/>
            <person name="Gargeya S."/>
            <person name="Fitzgerald M."/>
            <person name="Haas B."/>
            <person name="Abouelleil A."/>
            <person name="Alvarado L."/>
            <person name="Arachchi H.M."/>
            <person name="Berlin A."/>
            <person name="Chapman S.B."/>
            <person name="Goldberg J."/>
            <person name="Griggs A."/>
            <person name="Gujja S."/>
            <person name="Hansen M."/>
            <person name="Howarth C."/>
            <person name="Imamovic A."/>
            <person name="Larimer J."/>
            <person name="McCowen C."/>
            <person name="Montmayeur A."/>
            <person name="Murphy C."/>
            <person name="Neiman D."/>
            <person name="Pearson M."/>
            <person name="Priest M."/>
            <person name="Roberts A."/>
            <person name="Saif S."/>
            <person name="Shea T."/>
            <person name="Sisk P."/>
            <person name="Sykes S."/>
            <person name="Wortman J."/>
            <person name="Nusbaum C."/>
            <person name="Birren B."/>
        </authorList>
    </citation>
    <scope>NUCLEOTIDE SEQUENCE [LARGE SCALE GENOMIC DNA]</scope>
    <source>
        <strain evidence="5 6">VS20</strain>
    </source>
</reference>
<dbReference type="InterPro" id="IPR000408">
    <property type="entry name" value="Reg_chr_condens"/>
</dbReference>
<dbReference type="InterPro" id="IPR011333">
    <property type="entry name" value="SKP1/BTB/POZ_sf"/>
</dbReference>
<keyword evidence="3" id="KW-0812">Transmembrane</keyword>
<organism evidence="5 6">
    <name type="scientific">Saprolegnia diclina (strain VS20)</name>
    <dbReference type="NCBI Taxonomy" id="1156394"/>
    <lineage>
        <taxon>Eukaryota</taxon>
        <taxon>Sar</taxon>
        <taxon>Stramenopiles</taxon>
        <taxon>Oomycota</taxon>
        <taxon>Saprolegniomycetes</taxon>
        <taxon>Saprolegniales</taxon>
        <taxon>Saprolegniaceae</taxon>
        <taxon>Saprolegnia</taxon>
    </lineage>
</organism>
<protein>
    <recommendedName>
        <fullName evidence="4">BTB domain-containing protein</fullName>
    </recommendedName>
</protein>
<keyword evidence="6" id="KW-1185">Reference proteome</keyword>
<dbReference type="Gene3D" id="3.30.710.10">
    <property type="entry name" value="Potassium Channel Kv1.1, Chain A"/>
    <property type="match status" value="2"/>
</dbReference>
<dbReference type="Gene3D" id="1.25.40.420">
    <property type="match status" value="1"/>
</dbReference>
<dbReference type="STRING" id="1156394.T0RNC0"/>
<proteinExistence type="predicted"/>
<sequence>MDGLLLETEGVIKDMVASAKRLDCMIQTLYNAEHALDDAVDLHPKEDVVLPAVAPTDDAAAFFEAMHTALQQHAEGLRFPVAPLLAPSATTDAVSDKVVYRMNDTPLPKTSTALFLEKATALLHAVDCTLSPSMVATYVARLVALGHDLEPYCTLGGATCFPTSLPGVVWRTGILIARVRAEVSLADHVWGFRLHVGVEGILRARIGTTQGPAIPVYLECDLVDPHYLNTEPGVRNLYMTLPYVKPALPVVQATATSSLRSVIASQRPTPDMVKVTWQADVADASSRVQLSFDATPFLRARIVESACSHVHALFRSDVGLLYSMGKGADGALGHGAFTDLHHPAPIESFYEQPEAIVLIARIAAASDPAAAHAAHSLAVTTTGAVYSWGVPTASGTLSKQGHRSDLPTRVVSLDGPCTRVAAGAGFSLALTETGHVFSWGKWLHGRLGLGPTPPALGRKTLANKPILQQYQLSPARVTDLGDVVVTEIACGQAHAMAIASSGQLYAWGRNLHGQLGLGHCHDQCVPQSVAITAEASSGYSDAVALGVTAIACGDMLSIAVDGHGHVWTWGAGTCGHQLPSLVRENGLRSDLVAWPWLYPQRMLQLPPTIVDVAAGDRHYHVRTHTGDVYTWQFEAAVPMLEAKWGTIEAIAGGGSGSVLVSGLSFLAQDMARLWLQCKHMDDSGDVILLVSGRRIAAHQLVLATRCDVLRARLVDERQAREATNHCLELVLYDLRYDVCLVVLEYLYTDALLTRLDPASSLPRDLLAAARILHLPHLESLCQPYVVDVAPRAVISSYATDFVGALGSFVWSDVILVADGERIYAHKCILAARSDYFRGLLASSLRDASLDELSVDVRFETLRRVLDFVYSGVLPPSASDAILLDDLIAADRLGIARLKALTEARLVVTLANCLDVLVTADMVTAPVLREAAVIFVLENLCVLAGAPSFLQLVQEYPTLMHEIIHHPSRTTERWAWREYEGLVTRESAEKSSEWKDDVDFPLLPLVFLAAVALAYAFVAGELPRAETYMPLYNGALLLLVGLFAAYKLQTT</sequence>
<dbReference type="RefSeq" id="XP_008612648.1">
    <property type="nucleotide sequence ID" value="XM_008614426.1"/>
</dbReference>
<dbReference type="AlphaFoldDB" id="T0RNC0"/>
<dbReference type="Proteomes" id="UP000030762">
    <property type="component" value="Unassembled WGS sequence"/>
</dbReference>
<dbReference type="PROSITE" id="PS50012">
    <property type="entry name" value="RCC1_3"/>
    <property type="match status" value="4"/>
</dbReference>
<dbReference type="OrthoDB" id="9997739at2759"/>
<feature type="repeat" description="RCC1" evidence="2">
    <location>
        <begin position="564"/>
        <end position="625"/>
    </location>
</feature>
<feature type="transmembrane region" description="Helical" evidence="3">
    <location>
        <begin position="1029"/>
        <end position="1047"/>
    </location>
</feature>
<dbReference type="InParanoid" id="T0RNC0"/>
<dbReference type="CDD" id="cd18186">
    <property type="entry name" value="BTB_POZ_ZBTB_KLHL-like"/>
    <property type="match status" value="1"/>
</dbReference>
<keyword evidence="3" id="KW-0472">Membrane</keyword>
<keyword evidence="1" id="KW-0677">Repeat</keyword>
<dbReference type="InterPro" id="IPR000210">
    <property type="entry name" value="BTB/POZ_dom"/>
</dbReference>
<dbReference type="eggNOG" id="KOG1426">
    <property type="taxonomic scope" value="Eukaryota"/>
</dbReference>
<dbReference type="GeneID" id="19949261"/>